<dbReference type="InterPro" id="IPR027417">
    <property type="entry name" value="P-loop_NTPase"/>
</dbReference>
<evidence type="ECO:0000259" key="7">
    <source>
        <dbReference type="SMART" id="SM01043"/>
    </source>
</evidence>
<dbReference type="GO" id="GO:0000160">
    <property type="term" value="P:phosphorelay signal transduction system"/>
    <property type="evidence" value="ECO:0007669"/>
    <property type="project" value="UniProtKB-KW"/>
</dbReference>
<dbReference type="PRINTS" id="PR00364">
    <property type="entry name" value="DISEASERSIST"/>
</dbReference>
<dbReference type="InterPro" id="IPR001867">
    <property type="entry name" value="OmpR/PhoB-type_DNA-bd"/>
</dbReference>
<dbReference type="SUPFAM" id="SSF52540">
    <property type="entry name" value="P-loop containing nucleoside triphosphate hydrolases"/>
    <property type="match status" value="1"/>
</dbReference>
<evidence type="ECO:0000256" key="3">
    <source>
        <dbReference type="ARBA" id="ARBA00023015"/>
    </source>
</evidence>
<evidence type="ECO:0000256" key="1">
    <source>
        <dbReference type="ARBA" id="ARBA00005820"/>
    </source>
</evidence>
<dbReference type="InterPro" id="IPR051677">
    <property type="entry name" value="AfsR-DnrI-RedD_regulator"/>
</dbReference>
<dbReference type="InterPro" id="IPR036388">
    <property type="entry name" value="WH-like_DNA-bd_sf"/>
</dbReference>
<dbReference type="GO" id="GO:0003677">
    <property type="term" value="F:DNA binding"/>
    <property type="evidence" value="ECO:0007669"/>
    <property type="project" value="UniProtKB-KW"/>
</dbReference>
<dbReference type="Proteomes" id="UP000268652">
    <property type="component" value="Unassembled WGS sequence"/>
</dbReference>
<evidence type="ECO:0000313" key="10">
    <source>
        <dbReference type="Proteomes" id="UP000268652"/>
    </source>
</evidence>
<evidence type="ECO:0000256" key="2">
    <source>
        <dbReference type="ARBA" id="ARBA00023012"/>
    </source>
</evidence>
<keyword evidence="2" id="KW-0902">Two-component regulatory system</keyword>
<dbReference type="AlphaFoldDB" id="A0A3A9W0J0"/>
<dbReference type="EMBL" id="RBDY01000018">
    <property type="protein sequence ID" value="RKN18592.1"/>
    <property type="molecule type" value="Genomic_DNA"/>
</dbReference>
<dbReference type="InterPro" id="IPR005158">
    <property type="entry name" value="BTAD"/>
</dbReference>
<evidence type="ECO:0000313" key="11">
    <source>
        <dbReference type="Proteomes" id="UP000275024"/>
    </source>
</evidence>
<evidence type="ECO:0000256" key="5">
    <source>
        <dbReference type="ARBA" id="ARBA00023163"/>
    </source>
</evidence>
<reference evidence="10 11" key="1">
    <citation type="submission" date="2018-09" db="EMBL/GenBank/DDBJ databases">
        <title>Streptomyces sp. nov. DS1-2, an endophytic actinomycete isolated from roots of Dendrobium scabrilingue.</title>
        <authorList>
            <person name="Kuncharoen N."/>
            <person name="Kudo T."/>
            <person name="Ohkuma M."/>
            <person name="Yuki M."/>
            <person name="Tanasupawat S."/>
        </authorList>
    </citation>
    <scope>NUCLEOTIDE SEQUENCE [LARGE SCALE GENOMIC DNA]</scope>
    <source>
        <strain evidence="8 11">AZ1-7</strain>
        <strain evidence="9 10">DS1-2</strain>
    </source>
</reference>
<comment type="caution">
    <text evidence="8">The sequence shown here is derived from an EMBL/GenBank/DDBJ whole genome shotgun (WGS) entry which is preliminary data.</text>
</comment>
<dbReference type="Pfam" id="PF13424">
    <property type="entry name" value="TPR_12"/>
    <property type="match status" value="1"/>
</dbReference>
<keyword evidence="4" id="KW-0238">DNA-binding</keyword>
<gene>
    <name evidence="9" type="ORF">D7318_21295</name>
    <name evidence="8" type="ORF">D7319_22435</name>
</gene>
<dbReference type="OrthoDB" id="581105at2"/>
<dbReference type="Gene3D" id="3.40.50.300">
    <property type="entry name" value="P-loop containing nucleotide triphosphate hydrolases"/>
    <property type="match status" value="1"/>
</dbReference>
<dbReference type="EMBL" id="RBDX01000021">
    <property type="protein sequence ID" value="RKN06262.1"/>
    <property type="molecule type" value="Genomic_DNA"/>
</dbReference>
<dbReference type="Gene3D" id="1.10.10.10">
    <property type="entry name" value="Winged helix-like DNA-binding domain superfamily/Winged helix DNA-binding domain"/>
    <property type="match status" value="1"/>
</dbReference>
<sequence length="924" mass="98794">MRTEFALLGAVEATVDGRPVDLGHARQRWTLAALLVDVGRPVPLDELVARLWGGRAPQRAEGTLYSYLSRLRRVLAPGGDVAIGRGPGGYVLDAEPTAVDLHRFRALTGRARAADGVAERAAPLQEALGLWRGEAQALPDTPWFGALRGTLERERLAAELDLGDALLGLGRDEETLARLVPHGERHPLDERLAGQLMLALHRVGRGAEALERYERLRRRLADELGADPGDALRRLHRRILADDPGLATPTFRMRGIPLRPLVPRQLPASTALFTGRERELDQLDDALAQGGVAAIGGAGGVGKTWLALRWAHTRQARFPDGQLYADLRGFHPTSEPVDPETAVRGFLAALGVDASAVPPEREARIGLFRSLTAGRRMLVVLDNVRDSEQVAPLLPGGPGCAALVTGRHRLTGLATAHGARLVTLDVLPPPEARQLLGRHLGAGRVAAEPETAAELLERCAGLPLAIGLLAARAAGQPDAPLSALAEQLREAGADLDALDGGELNADLRSVLATSHRALAPGLARAFALLGLAPGPDVGPTAAVALLGEEPAAARAALRRLGAAHLISPQAGGRYRMHDLTRRYAAERAAQLPPGVRESAVRRLVAAYLHAAYRVDQVLFPSRVPFAVDPPDGVAVPSLPENAGAALAWFDAEHEALLAVQAEALRRGWHEAAWRLAWVLDTYHLRRASTREHIAAWTAGLTGGERLGDPVARGQAYGRLGGARLIAGEVEEALRLQHRALAIFDGIGDPRHRGDAHRAISYAHELRGDDREALAHASRALELAREEGAEPRRLAYALNAVGWYEARLGLPERARAHCGEAAALLRPEGDVAGLAAVLSGLGQVAQRMGDPVGAVEHYRESVELNLGPLGRPRLAADTLVDLADAYEELGQAARAGEARRRALELFSVQRRPREAERVRALLGPG</sequence>
<dbReference type="Pfam" id="PF03704">
    <property type="entry name" value="BTAD"/>
    <property type="match status" value="1"/>
</dbReference>
<feature type="domain" description="Bacterial transcriptional activator" evidence="7">
    <location>
        <begin position="99"/>
        <end position="240"/>
    </location>
</feature>
<keyword evidence="5" id="KW-0804">Transcription</keyword>
<evidence type="ECO:0000256" key="4">
    <source>
        <dbReference type="ARBA" id="ARBA00023125"/>
    </source>
</evidence>
<dbReference type="SMART" id="SM00862">
    <property type="entry name" value="Trans_reg_C"/>
    <property type="match status" value="1"/>
</dbReference>
<dbReference type="InterPro" id="IPR011990">
    <property type="entry name" value="TPR-like_helical_dom_sf"/>
</dbReference>
<dbReference type="SUPFAM" id="SSF48452">
    <property type="entry name" value="TPR-like"/>
    <property type="match status" value="2"/>
</dbReference>
<dbReference type="InterPro" id="IPR016032">
    <property type="entry name" value="Sig_transdc_resp-reg_C-effctor"/>
</dbReference>
<dbReference type="RefSeq" id="WP_120698734.1">
    <property type="nucleotide sequence ID" value="NZ_RBDX01000021.1"/>
</dbReference>
<feature type="domain" description="OmpR/PhoB-type" evidence="6">
    <location>
        <begin position="17"/>
        <end position="92"/>
    </location>
</feature>
<evidence type="ECO:0000313" key="9">
    <source>
        <dbReference type="EMBL" id="RKN18592.1"/>
    </source>
</evidence>
<comment type="similarity">
    <text evidence="1">Belongs to the AfsR/DnrI/RedD regulatory family.</text>
</comment>
<keyword evidence="10" id="KW-1185">Reference proteome</keyword>
<dbReference type="GO" id="GO:0043531">
    <property type="term" value="F:ADP binding"/>
    <property type="evidence" value="ECO:0007669"/>
    <property type="project" value="InterPro"/>
</dbReference>
<dbReference type="Proteomes" id="UP000275024">
    <property type="component" value="Unassembled WGS sequence"/>
</dbReference>
<keyword evidence="3" id="KW-0805">Transcription regulation</keyword>
<dbReference type="PANTHER" id="PTHR35807">
    <property type="entry name" value="TRANSCRIPTIONAL REGULATOR REDD-RELATED"/>
    <property type="match status" value="1"/>
</dbReference>
<name>A0A3A9W0J0_9ACTN</name>
<proteinExistence type="inferred from homology"/>
<organism evidence="8 11">
    <name type="scientific">Streptomyces radicis</name>
    <dbReference type="NCBI Taxonomy" id="1750517"/>
    <lineage>
        <taxon>Bacteria</taxon>
        <taxon>Bacillati</taxon>
        <taxon>Actinomycetota</taxon>
        <taxon>Actinomycetes</taxon>
        <taxon>Kitasatosporales</taxon>
        <taxon>Streptomycetaceae</taxon>
        <taxon>Streptomyces</taxon>
    </lineage>
</organism>
<evidence type="ECO:0000259" key="6">
    <source>
        <dbReference type="SMART" id="SM00862"/>
    </source>
</evidence>
<protein>
    <submittedName>
        <fullName evidence="8">SARP family transcriptional regulator</fullName>
    </submittedName>
</protein>
<dbReference type="PANTHER" id="PTHR35807:SF1">
    <property type="entry name" value="TRANSCRIPTIONAL REGULATOR REDD"/>
    <property type="match status" value="1"/>
</dbReference>
<dbReference type="SMART" id="SM01043">
    <property type="entry name" value="BTAD"/>
    <property type="match status" value="1"/>
</dbReference>
<evidence type="ECO:0000313" key="8">
    <source>
        <dbReference type="EMBL" id="RKN06262.1"/>
    </source>
</evidence>
<dbReference type="Gene3D" id="1.25.40.10">
    <property type="entry name" value="Tetratricopeptide repeat domain"/>
    <property type="match status" value="2"/>
</dbReference>
<dbReference type="InterPro" id="IPR019734">
    <property type="entry name" value="TPR_rpt"/>
</dbReference>
<dbReference type="SMART" id="SM00028">
    <property type="entry name" value="TPR"/>
    <property type="match status" value="5"/>
</dbReference>
<dbReference type="GO" id="GO:0006355">
    <property type="term" value="P:regulation of DNA-templated transcription"/>
    <property type="evidence" value="ECO:0007669"/>
    <property type="project" value="InterPro"/>
</dbReference>
<accession>A0A3A9W0J0</accession>
<dbReference type="SUPFAM" id="SSF46894">
    <property type="entry name" value="C-terminal effector domain of the bipartite response regulators"/>
    <property type="match status" value="1"/>
</dbReference>